<keyword evidence="3" id="KW-1185">Reference proteome</keyword>
<gene>
    <name evidence="2" type="ORF">SBOR_7219</name>
</gene>
<comment type="caution">
    <text evidence="2">The sequence shown here is derived from an EMBL/GenBank/DDBJ whole genome shotgun (WGS) entry which is preliminary data.</text>
</comment>
<dbReference type="OrthoDB" id="10365231at2759"/>
<dbReference type="EMBL" id="AYSA01000389">
    <property type="protein sequence ID" value="ESZ92411.1"/>
    <property type="molecule type" value="Genomic_DNA"/>
</dbReference>
<feature type="compositionally biased region" description="Low complexity" evidence="1">
    <location>
        <begin position="285"/>
        <end position="306"/>
    </location>
</feature>
<feature type="compositionally biased region" description="Low complexity" evidence="1">
    <location>
        <begin position="209"/>
        <end position="225"/>
    </location>
</feature>
<evidence type="ECO:0000313" key="3">
    <source>
        <dbReference type="Proteomes" id="UP000019487"/>
    </source>
</evidence>
<name>W9C990_SCLBF</name>
<dbReference type="AlphaFoldDB" id="W9C990"/>
<organism evidence="2 3">
    <name type="scientific">Sclerotinia borealis (strain F-4128)</name>
    <dbReference type="NCBI Taxonomy" id="1432307"/>
    <lineage>
        <taxon>Eukaryota</taxon>
        <taxon>Fungi</taxon>
        <taxon>Dikarya</taxon>
        <taxon>Ascomycota</taxon>
        <taxon>Pezizomycotina</taxon>
        <taxon>Leotiomycetes</taxon>
        <taxon>Helotiales</taxon>
        <taxon>Sclerotiniaceae</taxon>
        <taxon>Sclerotinia</taxon>
    </lineage>
</organism>
<feature type="compositionally biased region" description="Polar residues" evidence="1">
    <location>
        <begin position="233"/>
        <end position="243"/>
    </location>
</feature>
<feature type="compositionally biased region" description="Low complexity" evidence="1">
    <location>
        <begin position="313"/>
        <end position="335"/>
    </location>
</feature>
<evidence type="ECO:0000313" key="2">
    <source>
        <dbReference type="EMBL" id="ESZ92411.1"/>
    </source>
</evidence>
<protein>
    <submittedName>
        <fullName evidence="2">Uncharacterized protein</fullName>
    </submittedName>
</protein>
<sequence length="358" mass="38730">MPARQADKTPYDFGYETKGTKRIMRYRHKNFITNGTMSKRSFEATFNIIIDYADWAIANKRDSVFNSSDNFVIAAVGIHKTTTWTQHGGHNDMADETEHVTLSALLAKSLDKNPFGPTGHIKLKLAKKEKDARLDSVETFSFNPLHKNAQGVTEPISWFPGKQFTKINGDAIRECFPGLKFERTPSPELQAPVETRKEAAIPEKSAWGAPKTTTTTPAAAKSKSTVADLGKKLTSTTITPQKAESSRGGAGNLPPSRSTGRAAERSSRPPAQDATKEVKSRSRSRTPGGTRKPTTSSTTTAKTQRTAPPPAPSSASRTSTSTTKTASASKTSTSKSARKPDLKGPNDPTNKMKKPPVG</sequence>
<proteinExistence type="predicted"/>
<dbReference type="HOGENOM" id="CLU_774240_0_0_1"/>
<evidence type="ECO:0000256" key="1">
    <source>
        <dbReference type="SAM" id="MobiDB-lite"/>
    </source>
</evidence>
<feature type="region of interest" description="Disordered" evidence="1">
    <location>
        <begin position="179"/>
        <end position="358"/>
    </location>
</feature>
<reference evidence="2 3" key="1">
    <citation type="journal article" date="2014" name="Genome Announc.">
        <title>Draft genome sequence of Sclerotinia borealis, a psychrophilic plant pathogenic fungus.</title>
        <authorList>
            <person name="Mardanov A.V."/>
            <person name="Beletsky A.V."/>
            <person name="Kadnikov V.V."/>
            <person name="Ignatov A.N."/>
            <person name="Ravin N.V."/>
        </authorList>
    </citation>
    <scope>NUCLEOTIDE SEQUENCE [LARGE SCALE GENOMIC DNA]</scope>
    <source>
        <strain evidence="3">F-4157</strain>
    </source>
</reference>
<dbReference type="Proteomes" id="UP000019487">
    <property type="component" value="Unassembled WGS sequence"/>
</dbReference>
<accession>W9C990</accession>